<dbReference type="SUPFAM" id="SSF54523">
    <property type="entry name" value="Pili subunits"/>
    <property type="match status" value="1"/>
</dbReference>
<proteinExistence type="predicted"/>
<protein>
    <submittedName>
        <fullName evidence="3">Prepilin-type N-terminal cleavage/methylation domain-containing protein</fullName>
    </submittedName>
</protein>
<reference evidence="3 4" key="1">
    <citation type="submission" date="2020-08" db="EMBL/GenBank/DDBJ databases">
        <title>Genomic Encyclopedia of Type Strains, Phase III (KMG-III): the genomes of soil and plant-associated and newly described type strains.</title>
        <authorList>
            <person name="Whitman W."/>
        </authorList>
    </citation>
    <scope>NUCLEOTIDE SEQUENCE [LARGE SCALE GENOMIC DNA]</scope>
    <source>
        <strain evidence="3 4">CECT 8075</strain>
    </source>
</reference>
<dbReference type="PANTHER" id="PTHR30093">
    <property type="entry name" value="GENERAL SECRETION PATHWAY PROTEIN G"/>
    <property type="match status" value="1"/>
</dbReference>
<dbReference type="PROSITE" id="PS00409">
    <property type="entry name" value="PROKAR_NTER_METHYL"/>
    <property type="match status" value="1"/>
</dbReference>
<feature type="region of interest" description="Disordered" evidence="1">
    <location>
        <begin position="269"/>
        <end position="290"/>
    </location>
</feature>
<dbReference type="Pfam" id="PF07963">
    <property type="entry name" value="N_methyl"/>
    <property type="match status" value="1"/>
</dbReference>
<evidence type="ECO:0000259" key="2">
    <source>
        <dbReference type="Pfam" id="PF07596"/>
    </source>
</evidence>
<dbReference type="PANTHER" id="PTHR30093:SF2">
    <property type="entry name" value="TYPE II SECRETION SYSTEM PROTEIN H"/>
    <property type="match status" value="1"/>
</dbReference>
<feature type="domain" description="DUF1559" evidence="2">
    <location>
        <begin position="34"/>
        <end position="357"/>
    </location>
</feature>
<dbReference type="Pfam" id="PF07596">
    <property type="entry name" value="SBP_bac_10"/>
    <property type="match status" value="1"/>
</dbReference>
<sequence length="400" mass="43509">MRRWKSREGFTLVELLVVIAIIGVLVGLLLPAVQAAREAARRMSCSNNFKQLGLGVHNYHSAFNQLPVQGGGTRSTGTALWNDRATFNNLRLSMLVGILPFIEQQASWEQISNPLAFNSDGTTKSPPWPAMGPTPDNLDYGPWVTEFPTYRCPSDPGQGLPALGRTNYGACLGDTTWRTNHGGWTQNRDNPTTNTRGSHRGFFLPFPYEKKQFRDCLDGLANTIAMGELITYNGDGDIRGTYPDNVGLGNTTGTYNTLRDTPDYCATHASGIDPNSPQRWQTPSTQSRLGRGYRWADAQPLWNATFTIRPPNAEICGRGSNGDDLDTMGTMSSHHQGGCHVLMGDGAVRFITDSIEAGNSSAGQVFEAGTGVRSPGNASPYGLWGALGTRAMKEVIDQDF</sequence>
<comment type="caution">
    <text evidence="3">The sequence shown here is derived from an EMBL/GenBank/DDBJ whole genome shotgun (WGS) entry which is preliminary data.</text>
</comment>
<evidence type="ECO:0000313" key="4">
    <source>
        <dbReference type="Proteomes" id="UP000536179"/>
    </source>
</evidence>
<gene>
    <name evidence="3" type="ORF">FHS27_002362</name>
</gene>
<accession>A0A7W5DXX8</accession>
<dbReference type="InterPro" id="IPR012902">
    <property type="entry name" value="N_methyl_site"/>
</dbReference>
<dbReference type="Proteomes" id="UP000536179">
    <property type="component" value="Unassembled WGS sequence"/>
</dbReference>
<dbReference type="EMBL" id="JACHXU010000006">
    <property type="protein sequence ID" value="MBB3206553.1"/>
    <property type="molecule type" value="Genomic_DNA"/>
</dbReference>
<evidence type="ECO:0000256" key="1">
    <source>
        <dbReference type="SAM" id="MobiDB-lite"/>
    </source>
</evidence>
<keyword evidence="4" id="KW-1185">Reference proteome</keyword>
<dbReference type="NCBIfam" id="TIGR02532">
    <property type="entry name" value="IV_pilin_GFxxxE"/>
    <property type="match status" value="1"/>
</dbReference>
<dbReference type="NCBIfam" id="TIGR04294">
    <property type="entry name" value="pre_pil_HX9DG"/>
    <property type="match status" value="1"/>
</dbReference>
<dbReference type="InterPro" id="IPR027558">
    <property type="entry name" value="Pre_pil_HX9DG_C"/>
</dbReference>
<dbReference type="AlphaFoldDB" id="A0A7W5DXX8"/>
<dbReference type="Gene3D" id="3.30.700.10">
    <property type="entry name" value="Glycoprotein, Type 4 Pilin"/>
    <property type="match status" value="1"/>
</dbReference>
<feature type="compositionally biased region" description="Polar residues" evidence="1">
    <location>
        <begin position="273"/>
        <end position="288"/>
    </location>
</feature>
<evidence type="ECO:0000313" key="3">
    <source>
        <dbReference type="EMBL" id="MBB3206553.1"/>
    </source>
</evidence>
<dbReference type="InterPro" id="IPR011453">
    <property type="entry name" value="DUF1559"/>
</dbReference>
<organism evidence="3 4">
    <name type="scientific">Aporhodopirellula rubra</name>
    <dbReference type="NCBI Taxonomy" id="980271"/>
    <lineage>
        <taxon>Bacteria</taxon>
        <taxon>Pseudomonadati</taxon>
        <taxon>Planctomycetota</taxon>
        <taxon>Planctomycetia</taxon>
        <taxon>Pirellulales</taxon>
        <taxon>Pirellulaceae</taxon>
        <taxon>Aporhodopirellula</taxon>
    </lineage>
</organism>
<name>A0A7W5DXX8_9BACT</name>
<dbReference type="InterPro" id="IPR045584">
    <property type="entry name" value="Pilin-like"/>
</dbReference>
<dbReference type="RefSeq" id="WP_184305002.1">
    <property type="nucleotide sequence ID" value="NZ_JACHXU010000006.1"/>
</dbReference>